<dbReference type="PROSITE" id="PS52035">
    <property type="entry name" value="PEPTIDASE_M14"/>
    <property type="match status" value="1"/>
</dbReference>
<dbReference type="PROSITE" id="PS50294">
    <property type="entry name" value="WD_REPEATS_REGION"/>
    <property type="match status" value="3"/>
</dbReference>
<dbReference type="FunFam" id="3.40.630.10:FF:000007">
    <property type="entry name" value="Carboxypeptidase X (M14 family), member 1"/>
    <property type="match status" value="1"/>
</dbReference>
<evidence type="ECO:0000256" key="3">
    <source>
        <dbReference type="ARBA" id="ARBA00004496"/>
    </source>
</evidence>
<evidence type="ECO:0000256" key="4">
    <source>
        <dbReference type="ARBA" id="ARBA00004613"/>
    </source>
</evidence>
<keyword evidence="15" id="KW-0862">Zinc</keyword>
<reference evidence="31 32" key="1">
    <citation type="journal article" date="2021" name="Sci. Rep.">
        <title>Chromosome anchoring in Senegalese sole (Solea senegalensis) reveals sex-associated markers and genome rearrangements in flatfish.</title>
        <authorList>
            <person name="Guerrero-Cozar I."/>
            <person name="Gomez-Garrido J."/>
            <person name="Berbel C."/>
            <person name="Martinez-Blanch J.F."/>
            <person name="Alioto T."/>
            <person name="Claros M.G."/>
            <person name="Gagnaire P.A."/>
            <person name="Manchado M."/>
        </authorList>
    </citation>
    <scope>NUCLEOTIDE SEQUENCE [LARGE SCALE GENOMIC DNA]</scope>
    <source>
        <strain evidence="31">Sse05_10M</strain>
    </source>
</reference>
<dbReference type="AlphaFoldDB" id="A0AAV6SP82"/>
<keyword evidence="10" id="KW-0507">mRNA processing</keyword>
<evidence type="ECO:0000256" key="9">
    <source>
        <dbReference type="ARBA" id="ARBA00022645"/>
    </source>
</evidence>
<dbReference type="FunFam" id="2.60.40.1120:FF:000009">
    <property type="entry name" value="adipocyte enhancer-binding protein 1"/>
    <property type="match status" value="1"/>
</dbReference>
<keyword evidence="12" id="KW-0479">Metal-binding</keyword>
<dbReference type="SMART" id="SM00320">
    <property type="entry name" value="WD40"/>
    <property type="match status" value="7"/>
</dbReference>
<evidence type="ECO:0000256" key="19">
    <source>
        <dbReference type="ARBA" id="ARBA00023187"/>
    </source>
</evidence>
<dbReference type="PROSITE" id="PS50897">
    <property type="entry name" value="CTLH"/>
    <property type="match status" value="1"/>
</dbReference>
<name>A0AAV6SP82_SOLSE</name>
<evidence type="ECO:0000256" key="10">
    <source>
        <dbReference type="ARBA" id="ARBA00022664"/>
    </source>
</evidence>
<dbReference type="GO" id="GO:0005737">
    <property type="term" value="C:cytoplasm"/>
    <property type="evidence" value="ECO:0007669"/>
    <property type="project" value="UniProtKB-SubCell"/>
</dbReference>
<dbReference type="CDD" id="cd00057">
    <property type="entry name" value="FA58C"/>
    <property type="match status" value="1"/>
</dbReference>
<keyword evidence="17" id="KW-1015">Disulfide bond</keyword>
<evidence type="ECO:0000256" key="24">
    <source>
        <dbReference type="ARBA" id="ARBA00046364"/>
    </source>
</evidence>
<keyword evidence="19" id="KW-0508">mRNA splicing</keyword>
<dbReference type="PROSITE" id="PS01285">
    <property type="entry name" value="FA58C_1"/>
    <property type="match status" value="1"/>
</dbReference>
<dbReference type="CDD" id="cd11308">
    <property type="entry name" value="Peptidase_M14NE-CP-C_like"/>
    <property type="match status" value="1"/>
</dbReference>
<keyword evidence="9 31" id="KW-0121">Carboxypeptidase</keyword>
<dbReference type="InterPro" id="IPR054532">
    <property type="entry name" value="TPL_SMU1_LisH-like"/>
</dbReference>
<dbReference type="GO" id="GO:0005576">
    <property type="term" value="C:extracellular region"/>
    <property type="evidence" value="ECO:0007669"/>
    <property type="project" value="UniProtKB-SubCell"/>
</dbReference>
<dbReference type="CDD" id="cd00200">
    <property type="entry name" value="WD40"/>
    <property type="match status" value="1"/>
</dbReference>
<feature type="compositionally biased region" description="Low complexity" evidence="27">
    <location>
        <begin position="555"/>
        <end position="576"/>
    </location>
</feature>
<dbReference type="Pfam" id="PF00246">
    <property type="entry name" value="Peptidase_M14"/>
    <property type="match status" value="1"/>
</dbReference>
<evidence type="ECO:0000313" key="32">
    <source>
        <dbReference type="Proteomes" id="UP000693946"/>
    </source>
</evidence>
<sequence>MSLEVESADVIRLIMQYLKENSLHRTLATLQEETTVSLNTVDSIESFVADINSGHWDTVLQAIQSLKLPDKTLIDLYEQVVLELIELRELGAARSLLRQTDPMIMLKQTQPERYIHLENLLARSYFDPREAYPDGSSKEKRRAAIAQALAGEVSVVPPSRLLALLGQSLKWQQHQGLLPPGMTIDLFRGKAAVKDVEEERFPTQLSRHIKFGQKSHVECSRFSPDGQYLVTGSVDGFIEVWNFTTGKIRKDLKYQAQDNFMMMDDAVLCMGFSRDTEMLATGAQDGKIKVWKIQSGQCLRRFERAHSKGVTCVSFCKDSSQLLSASFDQTIRVHGLKSGKSLKEFRGHSSFVNEATFTPDGHHIISASSDGTVKLWNVKTTECSNTFKPLGTSAGTDITVNNVILLPKNPEHFVVCNRSNTVVIMNMQGQIVRSFSSGKREGGDFVCCTLSPRGEWIYCVGEDFVLYCFSTVTGKLERTLTVHEKDVIGIAHHPHQNLISTYSEDVNMAAVVHLTLLLLLFLLRGSVLVASAADVEFVTTVSPFSAGGTVRNATDDPSTPQTTSVSTSTTSRPVPQQEEEDEGPLELECPPLGLESLRVKDHQLKASSYKRRGLGPHRGRLNIQSGIEDGDIYDGAWCAQYRDKNQWLEVDAQRPTRFTGVILQGRNSIWSWDVVHSYKVQFSNDSVVWKPCMNGTKEAVFEGNQDAETPVLALFNTSTVARYIRINPQTWYQNGTDGDVCLRAEVLGCTLPDPHNVYAWQAEPTESRDKLDFRHHNYKEMKKLMKSVHDACPDITRIYSIGKSHMGLKLYAMEISDNPGKHELGEPEFRYVAGMHGNEALGRELLLNLMQYMCQEYKRSDQRVIRLVKETRIHLLPSMNPDGYEMAFKKGSELAGWAFGRYSYEGIDMNHNFADLNSGMWTAIELETDPSKLINHYFPIPEHYTSEEAFVASETRAVINWIQDIPFVLGANLHGGELVVTYPYDMTRDWAPREHTPTADESFFRWLATAYASTNQVMSNPDRRPCHNKDFLKYNNIINGADWHNVPGSMNDFSYLHTNCFEVTVELSCDKFPHASELPTEWENNRESLLVYMEQVHRGIKGVVRDRDTGAGVADAVIKVEDIDHHIRSVADGDYWRLLNPGEYRVTVTAEGYFPSSRTCQVMYDHYPTICDFNLTKVPAPKVKEVLAKRGKLAKDLQFRLRQQRLRKLRVTTKAINQRRAAAAKRAKRV</sequence>
<dbReference type="SMART" id="SM00667">
    <property type="entry name" value="LisH"/>
    <property type="match status" value="1"/>
</dbReference>
<evidence type="ECO:0000259" key="30">
    <source>
        <dbReference type="PROSITE" id="PS52035"/>
    </source>
</evidence>
<evidence type="ECO:0000256" key="12">
    <source>
        <dbReference type="ARBA" id="ARBA00022723"/>
    </source>
</evidence>
<comment type="caution">
    <text evidence="31">The sequence shown here is derived from an EMBL/GenBank/DDBJ whole genome shotgun (WGS) entry which is preliminary data.</text>
</comment>
<feature type="active site" description="Proton donor/acceptor" evidence="26">
    <location>
        <position position="1066"/>
    </location>
</feature>
<evidence type="ECO:0000259" key="29">
    <source>
        <dbReference type="PROSITE" id="PS50897"/>
    </source>
</evidence>
<dbReference type="FunFam" id="2.60.120.260:FF:000035">
    <property type="entry name" value="probable carboxypeptidase X1 isoform X2"/>
    <property type="match status" value="1"/>
</dbReference>
<feature type="domain" description="CTLH" evidence="29">
    <location>
        <begin position="40"/>
        <end position="92"/>
    </location>
</feature>
<keyword evidence="11" id="KW-0645">Protease</keyword>
<evidence type="ECO:0000256" key="2">
    <source>
        <dbReference type="ARBA" id="ARBA00004324"/>
    </source>
</evidence>
<feature type="domain" description="Peptidase M14" evidence="30">
    <location>
        <begin position="774"/>
        <end position="1096"/>
    </location>
</feature>
<dbReference type="EMBL" id="JAGKHQ010000004">
    <property type="protein sequence ID" value="KAG7518902.1"/>
    <property type="molecule type" value="Genomic_DNA"/>
</dbReference>
<dbReference type="FunFam" id="2.130.10.10:FF:000289">
    <property type="entry name" value="WD40 repeat-containing protein SMU1"/>
    <property type="match status" value="1"/>
</dbReference>
<dbReference type="InterPro" id="IPR057247">
    <property type="entry name" value="CARBOXYPEPT_ZN_2"/>
</dbReference>
<dbReference type="GO" id="GO:0008270">
    <property type="term" value="F:zinc ion binding"/>
    <property type="evidence" value="ECO:0007669"/>
    <property type="project" value="InterPro"/>
</dbReference>
<keyword evidence="20" id="KW-0539">Nucleus</keyword>
<comment type="subunit">
    <text evidence="24">Component of the spliceosome B complex. Interacts with IK.</text>
</comment>
<keyword evidence="9 31" id="KW-0378">Hydrolase</keyword>
<keyword evidence="32" id="KW-1185">Reference proteome</keyword>
<dbReference type="InterPro" id="IPR006595">
    <property type="entry name" value="CTLH_C"/>
</dbReference>
<dbReference type="InterPro" id="IPR000421">
    <property type="entry name" value="FA58C"/>
</dbReference>
<keyword evidence="14" id="KW-0677">Repeat</keyword>
<evidence type="ECO:0000313" key="31">
    <source>
        <dbReference type="EMBL" id="KAG7518902.1"/>
    </source>
</evidence>
<evidence type="ECO:0000256" key="7">
    <source>
        <dbReference type="ARBA" id="ARBA00022525"/>
    </source>
</evidence>
<keyword evidence="7" id="KW-0964">Secreted</keyword>
<comment type="cofactor">
    <cofactor evidence="1">
        <name>Zn(2+)</name>
        <dbReference type="ChEBI" id="CHEBI:29105"/>
    </cofactor>
</comment>
<proteinExistence type="inferred from homology"/>
<evidence type="ECO:0000256" key="23">
    <source>
        <dbReference type="ARBA" id="ARBA00031988"/>
    </source>
</evidence>
<dbReference type="InterPro" id="IPR001680">
    <property type="entry name" value="WD40_rpt"/>
</dbReference>
<evidence type="ECO:0000256" key="27">
    <source>
        <dbReference type="SAM" id="MobiDB-lite"/>
    </source>
</evidence>
<dbReference type="PROSITE" id="PS50896">
    <property type="entry name" value="LISH"/>
    <property type="match status" value="1"/>
</dbReference>
<keyword evidence="13" id="KW-0732">Signal</keyword>
<dbReference type="GO" id="GO:0000398">
    <property type="term" value="P:mRNA splicing, via spliceosome"/>
    <property type="evidence" value="ECO:0007669"/>
    <property type="project" value="InterPro"/>
</dbReference>
<dbReference type="PANTHER" id="PTHR22848">
    <property type="entry name" value="WD40 REPEAT PROTEIN"/>
    <property type="match status" value="1"/>
</dbReference>
<accession>A0AAV6SP82</accession>
<dbReference type="InterPro" id="IPR000834">
    <property type="entry name" value="Peptidase_M14"/>
</dbReference>
<dbReference type="SMART" id="SM00231">
    <property type="entry name" value="FA58C"/>
    <property type="match status" value="1"/>
</dbReference>
<dbReference type="FunFam" id="2.130.10.10:FF:000082">
    <property type="entry name" value="WD40 repeat-containing protein SMU1"/>
    <property type="match status" value="1"/>
</dbReference>
<comment type="subcellular location">
    <subcellularLocation>
        <location evidence="3">Cytoplasm</location>
    </subcellularLocation>
    <subcellularLocation>
        <location evidence="2">Nucleus speckle</location>
    </subcellularLocation>
    <subcellularLocation>
        <location evidence="4">Secreted</location>
    </subcellularLocation>
</comment>
<dbReference type="PROSITE" id="PS00678">
    <property type="entry name" value="WD_REPEATS_1"/>
    <property type="match status" value="2"/>
</dbReference>
<evidence type="ECO:0000259" key="28">
    <source>
        <dbReference type="PROSITE" id="PS50022"/>
    </source>
</evidence>
<feature type="domain" description="F5/8 type C" evidence="28">
    <location>
        <begin position="587"/>
        <end position="749"/>
    </location>
</feature>
<keyword evidence="6" id="KW-0963">Cytoplasm</keyword>
<dbReference type="Pfam" id="PF13620">
    <property type="entry name" value="CarboxypepD_reg"/>
    <property type="match status" value="1"/>
</dbReference>
<dbReference type="GO" id="GO:0016607">
    <property type="term" value="C:nuclear speck"/>
    <property type="evidence" value="ECO:0007669"/>
    <property type="project" value="UniProtKB-SubCell"/>
</dbReference>
<evidence type="ECO:0000256" key="16">
    <source>
        <dbReference type="ARBA" id="ARBA00023049"/>
    </source>
</evidence>
<evidence type="ECO:0000256" key="20">
    <source>
        <dbReference type="ARBA" id="ARBA00023242"/>
    </source>
</evidence>
<keyword evidence="18" id="KW-0325">Glycoprotein</keyword>
<feature type="repeat" description="WD" evidence="25">
    <location>
        <begin position="345"/>
        <end position="386"/>
    </location>
</feature>
<feature type="region of interest" description="Disordered" evidence="27">
    <location>
        <begin position="548"/>
        <end position="587"/>
    </location>
</feature>
<dbReference type="Pfam" id="PF17814">
    <property type="entry name" value="LisH_TPL"/>
    <property type="match status" value="1"/>
</dbReference>
<feature type="repeat" description="WD" evidence="25">
    <location>
        <begin position="210"/>
        <end position="251"/>
    </location>
</feature>
<feature type="repeat" description="WD" evidence="25">
    <location>
        <begin position="303"/>
        <end position="344"/>
    </location>
</feature>
<protein>
    <recommendedName>
        <fullName evidence="22">WD40 repeat-containing protein SMU1</fullName>
    </recommendedName>
    <alternativeName>
        <fullName evidence="23">Smu-1 suppressor of mec-8 and unc-52 protein homolog</fullName>
    </alternativeName>
</protein>
<evidence type="ECO:0000256" key="13">
    <source>
        <dbReference type="ARBA" id="ARBA00022729"/>
    </source>
</evidence>
<dbReference type="InterPro" id="IPR057246">
    <property type="entry name" value="CARBOXYPEPT_ZN_1"/>
</dbReference>
<evidence type="ECO:0000256" key="26">
    <source>
        <dbReference type="PROSITE-ProRule" id="PRU01379"/>
    </source>
</evidence>
<evidence type="ECO:0000256" key="17">
    <source>
        <dbReference type="ARBA" id="ARBA00023157"/>
    </source>
</evidence>
<comment type="similarity">
    <text evidence="21">Belongs to the WD repeat SMU1 family.</text>
</comment>
<evidence type="ECO:0000256" key="14">
    <source>
        <dbReference type="ARBA" id="ARBA00022737"/>
    </source>
</evidence>
<dbReference type="Pfam" id="PF00754">
    <property type="entry name" value="F5_F8_type_C"/>
    <property type="match status" value="1"/>
</dbReference>
<evidence type="ECO:0000256" key="8">
    <source>
        <dbReference type="ARBA" id="ARBA00022574"/>
    </source>
</evidence>
<organism evidence="31 32">
    <name type="scientific">Solea senegalensis</name>
    <name type="common">Senegalese sole</name>
    <dbReference type="NCBI Taxonomy" id="28829"/>
    <lineage>
        <taxon>Eukaryota</taxon>
        <taxon>Metazoa</taxon>
        <taxon>Chordata</taxon>
        <taxon>Craniata</taxon>
        <taxon>Vertebrata</taxon>
        <taxon>Euteleostomi</taxon>
        <taxon>Actinopterygii</taxon>
        <taxon>Neopterygii</taxon>
        <taxon>Teleostei</taxon>
        <taxon>Neoteleostei</taxon>
        <taxon>Acanthomorphata</taxon>
        <taxon>Carangaria</taxon>
        <taxon>Pleuronectiformes</taxon>
        <taxon>Pleuronectoidei</taxon>
        <taxon>Soleidae</taxon>
        <taxon>Solea</taxon>
    </lineage>
</organism>
<comment type="similarity">
    <text evidence="5 26">Belongs to the peptidase M14 family.</text>
</comment>
<evidence type="ECO:0000256" key="18">
    <source>
        <dbReference type="ARBA" id="ARBA00023180"/>
    </source>
</evidence>
<dbReference type="GO" id="GO:0006508">
    <property type="term" value="P:proteolysis"/>
    <property type="evidence" value="ECO:0007669"/>
    <property type="project" value="UniProtKB-KW"/>
</dbReference>
<evidence type="ECO:0000256" key="5">
    <source>
        <dbReference type="ARBA" id="ARBA00005988"/>
    </source>
</evidence>
<dbReference type="PROSITE" id="PS00133">
    <property type="entry name" value="CARBOXYPEPT_ZN_2"/>
    <property type="match status" value="1"/>
</dbReference>
<dbReference type="SMART" id="SM00631">
    <property type="entry name" value="Zn_pept"/>
    <property type="match status" value="1"/>
</dbReference>
<evidence type="ECO:0000256" key="6">
    <source>
        <dbReference type="ARBA" id="ARBA00022490"/>
    </source>
</evidence>
<dbReference type="Proteomes" id="UP000693946">
    <property type="component" value="Linkage Group LG12"/>
</dbReference>
<evidence type="ECO:0000256" key="22">
    <source>
        <dbReference type="ARBA" id="ARBA00026184"/>
    </source>
</evidence>
<dbReference type="PROSITE" id="PS50022">
    <property type="entry name" value="FA58C_3"/>
    <property type="match status" value="1"/>
</dbReference>
<feature type="repeat" description="WD" evidence="25">
    <location>
        <begin position="260"/>
        <end position="301"/>
    </location>
</feature>
<evidence type="ECO:0000256" key="21">
    <source>
        <dbReference type="ARBA" id="ARBA00025801"/>
    </source>
</evidence>
<dbReference type="GO" id="GO:0004181">
    <property type="term" value="F:metallocarboxypeptidase activity"/>
    <property type="evidence" value="ECO:0007669"/>
    <property type="project" value="InterPro"/>
</dbReference>
<keyword evidence="8 25" id="KW-0853">WD repeat</keyword>
<dbReference type="PROSITE" id="PS00132">
    <property type="entry name" value="CARBOXYPEPT_ZN_1"/>
    <property type="match status" value="1"/>
</dbReference>
<keyword evidence="16" id="KW-0482">Metalloprotease</keyword>
<evidence type="ECO:0000256" key="25">
    <source>
        <dbReference type="PROSITE-ProRule" id="PRU00221"/>
    </source>
</evidence>
<dbReference type="InterPro" id="IPR045184">
    <property type="entry name" value="SMU1"/>
</dbReference>
<dbReference type="SMART" id="SM00668">
    <property type="entry name" value="CTLH"/>
    <property type="match status" value="1"/>
</dbReference>
<gene>
    <name evidence="31" type="ORF">JOB18_046973</name>
</gene>
<dbReference type="InterPro" id="IPR006594">
    <property type="entry name" value="LisH"/>
</dbReference>
<evidence type="ECO:0000256" key="15">
    <source>
        <dbReference type="ARBA" id="ARBA00022833"/>
    </source>
</evidence>
<dbReference type="PROSITE" id="PS50082">
    <property type="entry name" value="WD_REPEATS_2"/>
    <property type="match status" value="4"/>
</dbReference>
<dbReference type="InterPro" id="IPR019775">
    <property type="entry name" value="WD40_repeat_CS"/>
</dbReference>
<dbReference type="Pfam" id="PF00400">
    <property type="entry name" value="WD40"/>
    <property type="match status" value="4"/>
</dbReference>
<evidence type="ECO:0000256" key="11">
    <source>
        <dbReference type="ARBA" id="ARBA00022670"/>
    </source>
</evidence>
<evidence type="ECO:0000256" key="1">
    <source>
        <dbReference type="ARBA" id="ARBA00001947"/>
    </source>
</evidence>